<dbReference type="RefSeq" id="YP_009103980.1">
    <property type="nucleotide sequence ID" value="NC_025467.1"/>
</dbReference>
<reference evidence="1 2" key="1">
    <citation type="submission" date="2011-12" db="EMBL/GenBank/DDBJ databases">
        <title>Sequence of unusually small Enterococcal phage vB_Efae230P-4.</title>
        <authorList>
            <person name="Golebiewski M."/>
            <person name="Jurczak-Kurek A."/>
            <person name="Wrobel B."/>
        </authorList>
    </citation>
    <scope>NUCLEOTIDE SEQUENCE [LARGE SCALE GENOMIC DNA]</scope>
</reference>
<dbReference type="Proteomes" id="UP000027492">
    <property type="component" value="Segment"/>
</dbReference>
<proteinExistence type="predicted"/>
<dbReference type="KEGG" id="vg:22112883"/>
<evidence type="ECO:0000313" key="1">
    <source>
        <dbReference type="EMBL" id="AFF27956.1"/>
    </source>
</evidence>
<evidence type="ECO:0000313" key="2">
    <source>
        <dbReference type="Proteomes" id="UP000027492"/>
    </source>
</evidence>
<sequence>MQEFKVGDLVEVIKNPSCARNNFNEYYKKGDKEIVTGVGKYYINIGNNMTANVVSREDIKKVDPTPELTEYEEELVLILAEYIHHKNTCLSQIQKFKNNIKFNEN</sequence>
<dbReference type="EMBL" id="JQ309827">
    <property type="protein sequence ID" value="AFF27956.1"/>
    <property type="molecule type" value="Genomic_DNA"/>
</dbReference>
<dbReference type="GeneID" id="22112883"/>
<keyword evidence="2" id="KW-1185">Reference proteome</keyword>
<name>A0A067XH32_9CAUD</name>
<accession>A0A067XH32</accession>
<gene>
    <name evidence="1" type="ORF">vB_Efae230P-4.24</name>
</gene>
<protein>
    <submittedName>
        <fullName evidence="1">Uncharacterized protein</fullName>
    </submittedName>
</protein>
<organism evidence="1 2">
    <name type="scientific">Enterococcus phage vB_Efae230P-4</name>
    <dbReference type="NCBI Taxonomy" id="1161939"/>
    <lineage>
        <taxon>Viruses</taxon>
        <taxon>Duplodnaviria</taxon>
        <taxon>Heunggongvirae</taxon>
        <taxon>Uroviricota</taxon>
        <taxon>Caudoviricetes</taxon>
        <taxon>Rountreeviridae</taxon>
        <taxon>Sarlesvirinae</taxon>
        <taxon>Copernicusvirus</taxon>
        <taxon>Copernicusvirus Efae230P4</taxon>
    </lineage>
</organism>